<dbReference type="PANTHER" id="PTHR42711">
    <property type="entry name" value="ABC TRANSPORTER ATP-BINDING PROTEIN"/>
    <property type="match status" value="1"/>
</dbReference>
<reference evidence="9" key="1">
    <citation type="journal article" date="2019" name="Int. J. Syst. Evol. Microbiol.">
        <title>The Global Catalogue of Microorganisms (GCM) 10K type strain sequencing project: providing services to taxonomists for standard genome sequencing and annotation.</title>
        <authorList>
            <consortium name="The Broad Institute Genomics Platform"/>
            <consortium name="The Broad Institute Genome Sequencing Center for Infectious Disease"/>
            <person name="Wu L."/>
            <person name="Ma J."/>
        </authorList>
    </citation>
    <scope>NUCLEOTIDE SEQUENCE [LARGE SCALE GENOMIC DNA]</scope>
    <source>
        <strain evidence="9">CGMCC 4.7132</strain>
    </source>
</reference>
<dbReference type="CDD" id="cd03230">
    <property type="entry name" value="ABC_DR_subfamily_A"/>
    <property type="match status" value="1"/>
</dbReference>
<evidence type="ECO:0000256" key="5">
    <source>
        <dbReference type="ARBA" id="ARBA00023251"/>
    </source>
</evidence>
<dbReference type="RefSeq" id="WP_380845953.1">
    <property type="nucleotide sequence ID" value="NZ_JBHSFP010000025.1"/>
</dbReference>
<dbReference type="SMART" id="SM00382">
    <property type="entry name" value="AAA"/>
    <property type="match status" value="1"/>
</dbReference>
<keyword evidence="2" id="KW-0813">Transport</keyword>
<evidence type="ECO:0000313" key="8">
    <source>
        <dbReference type="EMBL" id="MFC4534732.1"/>
    </source>
</evidence>
<dbReference type="InterPro" id="IPR027417">
    <property type="entry name" value="P-loop_NTPase"/>
</dbReference>
<dbReference type="PANTHER" id="PTHR42711:SF17">
    <property type="entry name" value="ABC TRANSPORTER ATP-BINDING PROTEIN"/>
    <property type="match status" value="1"/>
</dbReference>
<comment type="caution">
    <text evidence="8">The sequence shown here is derived from an EMBL/GenBank/DDBJ whole genome shotgun (WGS) entry which is preliminary data.</text>
</comment>
<dbReference type="Pfam" id="PF00005">
    <property type="entry name" value="ABC_tran"/>
    <property type="match status" value="1"/>
</dbReference>
<keyword evidence="4 8" id="KW-0067">ATP-binding</keyword>
<evidence type="ECO:0000256" key="2">
    <source>
        <dbReference type="ARBA" id="ARBA00022448"/>
    </source>
</evidence>
<dbReference type="GO" id="GO:0005524">
    <property type="term" value="F:ATP binding"/>
    <property type="evidence" value="ECO:0007669"/>
    <property type="project" value="UniProtKB-KW"/>
</dbReference>
<keyword evidence="9" id="KW-1185">Reference proteome</keyword>
<evidence type="ECO:0000259" key="7">
    <source>
        <dbReference type="PROSITE" id="PS50893"/>
    </source>
</evidence>
<dbReference type="InterPro" id="IPR050763">
    <property type="entry name" value="ABC_transporter_ATP-binding"/>
</dbReference>
<dbReference type="SUPFAM" id="SSF52540">
    <property type="entry name" value="P-loop containing nucleoside triphosphate hydrolases"/>
    <property type="match status" value="1"/>
</dbReference>
<evidence type="ECO:0000256" key="3">
    <source>
        <dbReference type="ARBA" id="ARBA00022741"/>
    </source>
</evidence>
<protein>
    <submittedName>
        <fullName evidence="8">ABC transporter ATP-binding protein</fullName>
    </submittedName>
</protein>
<evidence type="ECO:0000256" key="6">
    <source>
        <dbReference type="SAM" id="MobiDB-lite"/>
    </source>
</evidence>
<comment type="subcellular location">
    <subcellularLocation>
        <location evidence="1">Cell membrane</location>
        <topology evidence="1">Peripheral membrane protein</topology>
    </subcellularLocation>
</comment>
<feature type="region of interest" description="Disordered" evidence="6">
    <location>
        <begin position="297"/>
        <end position="334"/>
    </location>
</feature>
<evidence type="ECO:0000256" key="4">
    <source>
        <dbReference type="ARBA" id="ARBA00022840"/>
    </source>
</evidence>
<dbReference type="InterPro" id="IPR003439">
    <property type="entry name" value="ABC_transporter-like_ATP-bd"/>
</dbReference>
<keyword evidence="5" id="KW-0046">Antibiotic resistance</keyword>
<name>A0ABV9CPR6_9ACTN</name>
<dbReference type="InterPro" id="IPR017871">
    <property type="entry name" value="ABC_transporter-like_CS"/>
</dbReference>
<organism evidence="8 9">
    <name type="scientific">Sphaerisporangium dianthi</name>
    <dbReference type="NCBI Taxonomy" id="1436120"/>
    <lineage>
        <taxon>Bacteria</taxon>
        <taxon>Bacillati</taxon>
        <taxon>Actinomycetota</taxon>
        <taxon>Actinomycetes</taxon>
        <taxon>Streptosporangiales</taxon>
        <taxon>Streptosporangiaceae</taxon>
        <taxon>Sphaerisporangium</taxon>
    </lineage>
</organism>
<feature type="domain" description="ABC transporter" evidence="7">
    <location>
        <begin position="6"/>
        <end position="229"/>
    </location>
</feature>
<dbReference type="InterPro" id="IPR003593">
    <property type="entry name" value="AAA+_ATPase"/>
</dbReference>
<dbReference type="Proteomes" id="UP001596004">
    <property type="component" value="Unassembled WGS sequence"/>
</dbReference>
<dbReference type="Gene3D" id="3.40.50.300">
    <property type="entry name" value="P-loop containing nucleotide triphosphate hydrolases"/>
    <property type="match status" value="1"/>
</dbReference>
<gene>
    <name evidence="8" type="ORF">ACFO60_28575</name>
</gene>
<dbReference type="EMBL" id="JBHSFP010000025">
    <property type="protein sequence ID" value="MFC4534732.1"/>
    <property type="molecule type" value="Genomic_DNA"/>
</dbReference>
<evidence type="ECO:0000313" key="9">
    <source>
        <dbReference type="Proteomes" id="UP001596004"/>
    </source>
</evidence>
<sequence>MSVNAVSLAEVTKSFGTVRAVDGLTLDIPKGQTLALLGPNGAGKSTTIGMLLGLTVPDAGQVRVFGGTPRAAVRAGRMSAMPQEGGLIPRVTVREVIGFVAGAYAAPLAVDDVLATARLTDLAGRRVDRLSGGQAQRVRFALALAGDPDLIVLDEPTAALDVEARREFWDGMRRYAARGKTILFSTHYLEEADEHADRIVVIDRGRVVADGTSREIKRVAALTTVSLTVDGDTSWLGGLPGVTMVEIRGRRAHLRSADSDATVMALAEARALRDLEVSPADLEDAFVALTGRRPATSAAVSATATDLDPPASAPAAASARPGSPVRPAPEGNDV</sequence>
<dbReference type="PROSITE" id="PS50893">
    <property type="entry name" value="ABC_TRANSPORTER_2"/>
    <property type="match status" value="1"/>
</dbReference>
<accession>A0ABV9CPR6</accession>
<keyword evidence="3" id="KW-0547">Nucleotide-binding</keyword>
<evidence type="ECO:0000256" key="1">
    <source>
        <dbReference type="ARBA" id="ARBA00004202"/>
    </source>
</evidence>
<dbReference type="PROSITE" id="PS00211">
    <property type="entry name" value="ABC_TRANSPORTER_1"/>
    <property type="match status" value="1"/>
</dbReference>
<proteinExistence type="predicted"/>